<dbReference type="AlphaFoldDB" id="A0A177A5I0"/>
<accession>A0A177A5I0</accession>
<dbReference type="EMBL" id="KV441402">
    <property type="protein sequence ID" value="OAF56732.1"/>
    <property type="molecule type" value="Genomic_DNA"/>
</dbReference>
<dbReference type="RefSeq" id="XP_024322024.1">
    <property type="nucleotide sequence ID" value="XM_024470641.1"/>
</dbReference>
<dbReference type="GeneID" id="36290112"/>
<dbReference type="OrthoDB" id="4227485at2759"/>
<dbReference type="InterPro" id="IPR022198">
    <property type="entry name" value="DUF3723"/>
</dbReference>
<sequence length="141" mass="16137">MATAKFSSSFFREAKAEIESLDLHHEIVDGLVRVLRLEKEHFDHQTSYSDGEIYLKIVEAITFGLDKNVQLWKARLSSGKVTSLESLLRHEEISGAFNELRDFPGLWKGLELGNIEKLLALRMDEAMDEKLPQAFDLCLEK</sequence>
<protein>
    <submittedName>
        <fullName evidence="1">Uncharacterized protein</fullName>
    </submittedName>
</protein>
<proteinExistence type="predicted"/>
<gene>
    <name evidence="1" type="ORF">VC83_07062</name>
</gene>
<reference evidence="1" key="1">
    <citation type="submission" date="2016-03" db="EMBL/GenBank/DDBJ databases">
        <title>Updated assembly of Pseudogymnoascus destructans, the fungus causing white-nose syndrome of bats.</title>
        <authorList>
            <person name="Palmer J.M."/>
            <person name="Drees K.P."/>
            <person name="Foster J.T."/>
            <person name="Lindner D.L."/>
        </authorList>
    </citation>
    <scope>NUCLEOTIDE SEQUENCE [LARGE SCALE GENOMIC DNA]</scope>
    <source>
        <strain evidence="1">20631-21</strain>
    </source>
</reference>
<dbReference type="Proteomes" id="UP000077154">
    <property type="component" value="Unassembled WGS sequence"/>
</dbReference>
<name>A0A177A5I0_9PEZI</name>
<dbReference type="VEuPathDB" id="FungiDB:GMDG_07039"/>
<dbReference type="Pfam" id="PF12520">
    <property type="entry name" value="DUF3723"/>
    <property type="match status" value="1"/>
</dbReference>
<organism evidence="1">
    <name type="scientific">Pseudogymnoascus destructans</name>
    <dbReference type="NCBI Taxonomy" id="655981"/>
    <lineage>
        <taxon>Eukaryota</taxon>
        <taxon>Fungi</taxon>
        <taxon>Dikarya</taxon>
        <taxon>Ascomycota</taxon>
        <taxon>Pezizomycotina</taxon>
        <taxon>Leotiomycetes</taxon>
        <taxon>Thelebolales</taxon>
        <taxon>Thelebolaceae</taxon>
        <taxon>Pseudogymnoascus</taxon>
    </lineage>
</organism>
<evidence type="ECO:0000313" key="1">
    <source>
        <dbReference type="EMBL" id="OAF56732.1"/>
    </source>
</evidence>